<keyword evidence="2" id="KW-1185">Reference proteome</keyword>
<evidence type="ECO:0000313" key="1">
    <source>
        <dbReference type="EnsemblPlants" id="KQL25355"/>
    </source>
</evidence>
<accession>K4A4H2</accession>
<reference evidence="1" key="2">
    <citation type="submission" date="2018-08" db="UniProtKB">
        <authorList>
            <consortium name="EnsemblPlants"/>
        </authorList>
    </citation>
    <scope>IDENTIFICATION</scope>
    <source>
        <strain evidence="1">Yugu1</strain>
    </source>
</reference>
<dbReference type="Gramene" id="KQL25355">
    <property type="protein sequence ID" value="KQL25355"/>
    <property type="gene ID" value="SETIT_033776mg"/>
</dbReference>
<dbReference type="HOGENOM" id="CLU_3377912_0_0_1"/>
<protein>
    <submittedName>
        <fullName evidence="1">Uncharacterized protein</fullName>
    </submittedName>
</protein>
<dbReference type="AlphaFoldDB" id="K4A4H2"/>
<proteinExistence type="predicted"/>
<dbReference type="Proteomes" id="UP000004995">
    <property type="component" value="Unassembled WGS sequence"/>
</dbReference>
<sequence length="34" mass="3737">MLDAADPGKFSWLHTCTAAPITILASEYNFIHVC</sequence>
<name>K4A4H2_SETIT</name>
<evidence type="ECO:0000313" key="2">
    <source>
        <dbReference type="Proteomes" id="UP000004995"/>
    </source>
</evidence>
<dbReference type="EnsemblPlants" id="KQL25355">
    <property type="protein sequence ID" value="KQL25355"/>
    <property type="gene ID" value="SETIT_033776mg"/>
</dbReference>
<reference evidence="2" key="1">
    <citation type="journal article" date="2012" name="Nat. Biotechnol.">
        <title>Reference genome sequence of the model plant Setaria.</title>
        <authorList>
            <person name="Bennetzen J.L."/>
            <person name="Schmutz J."/>
            <person name="Wang H."/>
            <person name="Percifield R."/>
            <person name="Hawkins J."/>
            <person name="Pontaroli A.C."/>
            <person name="Estep M."/>
            <person name="Feng L."/>
            <person name="Vaughn J.N."/>
            <person name="Grimwood J."/>
            <person name="Jenkins J."/>
            <person name="Barry K."/>
            <person name="Lindquist E."/>
            <person name="Hellsten U."/>
            <person name="Deshpande S."/>
            <person name="Wang X."/>
            <person name="Wu X."/>
            <person name="Mitros T."/>
            <person name="Triplett J."/>
            <person name="Yang X."/>
            <person name="Ye C.Y."/>
            <person name="Mauro-Herrera M."/>
            <person name="Wang L."/>
            <person name="Li P."/>
            <person name="Sharma M."/>
            <person name="Sharma R."/>
            <person name="Ronald P.C."/>
            <person name="Panaud O."/>
            <person name="Kellogg E.A."/>
            <person name="Brutnell T.P."/>
            <person name="Doust A.N."/>
            <person name="Tuskan G.A."/>
            <person name="Rokhsar D."/>
            <person name="Devos K.M."/>
        </authorList>
    </citation>
    <scope>NUCLEOTIDE SEQUENCE [LARGE SCALE GENOMIC DNA]</scope>
    <source>
        <strain evidence="2">cv. Yugu1</strain>
    </source>
</reference>
<dbReference type="InParanoid" id="K4A4H2"/>
<organism evidence="1 2">
    <name type="scientific">Setaria italica</name>
    <name type="common">Foxtail millet</name>
    <name type="synonym">Panicum italicum</name>
    <dbReference type="NCBI Taxonomy" id="4555"/>
    <lineage>
        <taxon>Eukaryota</taxon>
        <taxon>Viridiplantae</taxon>
        <taxon>Streptophyta</taxon>
        <taxon>Embryophyta</taxon>
        <taxon>Tracheophyta</taxon>
        <taxon>Spermatophyta</taxon>
        <taxon>Magnoliopsida</taxon>
        <taxon>Liliopsida</taxon>
        <taxon>Poales</taxon>
        <taxon>Poaceae</taxon>
        <taxon>PACMAD clade</taxon>
        <taxon>Panicoideae</taxon>
        <taxon>Panicodae</taxon>
        <taxon>Paniceae</taxon>
        <taxon>Cenchrinae</taxon>
        <taxon>Setaria</taxon>
    </lineage>
</organism>
<dbReference type="EMBL" id="AGNK02001195">
    <property type="status" value="NOT_ANNOTATED_CDS"/>
    <property type="molecule type" value="Genomic_DNA"/>
</dbReference>